<dbReference type="InterPro" id="IPR003837">
    <property type="entry name" value="GatC"/>
</dbReference>
<gene>
    <name evidence="6" type="primary">gatC</name>
    <name evidence="8" type="ORF">DEACI_2845</name>
    <name evidence="7" type="ORF">DEACI_3070</name>
</gene>
<evidence type="ECO:0000256" key="1">
    <source>
        <dbReference type="ARBA" id="ARBA00010757"/>
    </source>
</evidence>
<proteinExistence type="inferred from homology"/>
<comment type="function">
    <text evidence="3 6">Allows the formation of correctly charged Asn-tRNA(Asn) or Gln-tRNA(Gln) through the transamidation of misacylated Asp-tRNA(Asn) or Glu-tRNA(Gln) in organisms which lack either or both of asparaginyl-tRNA or glutaminyl-tRNA synthetases. The reaction takes place in the presence of glutamine and ATP through an activated phospho-Asp-tRNA(Asn) or phospho-Glu-tRNA(Gln).</text>
</comment>
<dbReference type="Proteomes" id="UP001071230">
    <property type="component" value="Unassembled WGS sequence"/>
</dbReference>
<dbReference type="InterPro" id="IPR036113">
    <property type="entry name" value="Asp/Glu-ADT_sf_sub_c"/>
</dbReference>
<dbReference type="SUPFAM" id="SSF141000">
    <property type="entry name" value="Glu-tRNAGln amidotransferase C subunit"/>
    <property type="match status" value="1"/>
</dbReference>
<dbReference type="NCBIfam" id="TIGR00135">
    <property type="entry name" value="gatC"/>
    <property type="match status" value="1"/>
</dbReference>
<dbReference type="Proteomes" id="UP000836597">
    <property type="component" value="Chromosome"/>
</dbReference>
<dbReference type="PANTHER" id="PTHR15004:SF0">
    <property type="entry name" value="GLUTAMYL-TRNA(GLN) AMIDOTRANSFERASE SUBUNIT C, MITOCHONDRIAL"/>
    <property type="match status" value="1"/>
</dbReference>
<dbReference type="PANTHER" id="PTHR15004">
    <property type="entry name" value="GLUTAMYL-TRNA(GLN) AMIDOTRANSFERASE SUBUNIT C, MITOCHONDRIAL"/>
    <property type="match status" value="1"/>
</dbReference>
<evidence type="ECO:0000313" key="7">
    <source>
        <dbReference type="EMBL" id="CAA7602396.1"/>
    </source>
</evidence>
<reference evidence="8" key="1">
    <citation type="submission" date="2014-11" db="EMBL/GenBank/DDBJ databases">
        <authorList>
            <person name="Hornung B.V."/>
        </authorList>
    </citation>
    <scope>NUCLEOTIDE SEQUENCE</scope>
    <source>
        <strain evidence="8">INE</strain>
    </source>
</reference>
<evidence type="ECO:0000256" key="6">
    <source>
        <dbReference type="HAMAP-Rule" id="MF_00122"/>
    </source>
</evidence>
<dbReference type="GO" id="GO:0050567">
    <property type="term" value="F:glutaminyl-tRNA synthase (glutamine-hydrolyzing) activity"/>
    <property type="evidence" value="ECO:0007669"/>
    <property type="project" value="UniProtKB-UniRule"/>
</dbReference>
<dbReference type="GO" id="GO:0006450">
    <property type="term" value="P:regulation of translational fidelity"/>
    <property type="evidence" value="ECO:0007669"/>
    <property type="project" value="InterPro"/>
</dbReference>
<keyword evidence="6 8" id="KW-0436">Ligase</keyword>
<keyword evidence="6" id="KW-0067">ATP-binding</keyword>
<dbReference type="GO" id="GO:0070681">
    <property type="term" value="P:glutaminyl-tRNAGln biosynthesis via transamidation"/>
    <property type="evidence" value="ECO:0007669"/>
    <property type="project" value="TreeGrafter"/>
</dbReference>
<dbReference type="KEGG" id="aacx:DEACI_3070"/>
<evidence type="ECO:0000256" key="4">
    <source>
        <dbReference type="ARBA" id="ARBA00047380"/>
    </source>
</evidence>
<dbReference type="EC" id="6.3.5.-" evidence="6"/>
<dbReference type="Pfam" id="PF02686">
    <property type="entry name" value="GatC"/>
    <property type="match status" value="1"/>
</dbReference>
<evidence type="ECO:0000256" key="2">
    <source>
        <dbReference type="ARBA" id="ARBA00011123"/>
    </source>
</evidence>
<name>A0A8S0XCF6_9FIRM</name>
<dbReference type="AlphaFoldDB" id="A0A8S0XCF6"/>
<dbReference type="GO" id="GO:0006412">
    <property type="term" value="P:translation"/>
    <property type="evidence" value="ECO:0007669"/>
    <property type="project" value="UniProtKB-UniRule"/>
</dbReference>
<comment type="similarity">
    <text evidence="1 6">Belongs to the GatC family.</text>
</comment>
<evidence type="ECO:0000256" key="3">
    <source>
        <dbReference type="ARBA" id="ARBA00024799"/>
    </source>
</evidence>
<dbReference type="EMBL" id="CDGJ01000081">
    <property type="protein sequence ID" value="CEJ08369.1"/>
    <property type="molecule type" value="Genomic_DNA"/>
</dbReference>
<dbReference type="HAMAP" id="MF_00122">
    <property type="entry name" value="GatC"/>
    <property type="match status" value="1"/>
</dbReference>
<comment type="catalytic activity">
    <reaction evidence="5 6">
        <text>L-glutamyl-tRNA(Gln) + L-glutamine + ATP + H2O = L-glutaminyl-tRNA(Gln) + L-glutamate + ADP + phosphate + H(+)</text>
        <dbReference type="Rhea" id="RHEA:17521"/>
        <dbReference type="Rhea" id="RHEA-COMP:9681"/>
        <dbReference type="Rhea" id="RHEA-COMP:9684"/>
        <dbReference type="ChEBI" id="CHEBI:15377"/>
        <dbReference type="ChEBI" id="CHEBI:15378"/>
        <dbReference type="ChEBI" id="CHEBI:29985"/>
        <dbReference type="ChEBI" id="CHEBI:30616"/>
        <dbReference type="ChEBI" id="CHEBI:43474"/>
        <dbReference type="ChEBI" id="CHEBI:58359"/>
        <dbReference type="ChEBI" id="CHEBI:78520"/>
        <dbReference type="ChEBI" id="CHEBI:78521"/>
        <dbReference type="ChEBI" id="CHEBI:456216"/>
    </reaction>
</comment>
<organism evidence="7">
    <name type="scientific">Acididesulfobacillus acetoxydans</name>
    <dbReference type="NCBI Taxonomy" id="1561005"/>
    <lineage>
        <taxon>Bacteria</taxon>
        <taxon>Bacillati</taxon>
        <taxon>Bacillota</taxon>
        <taxon>Clostridia</taxon>
        <taxon>Eubacteriales</taxon>
        <taxon>Peptococcaceae</taxon>
        <taxon>Acididesulfobacillus</taxon>
    </lineage>
</organism>
<comment type="catalytic activity">
    <reaction evidence="4 6">
        <text>L-aspartyl-tRNA(Asn) + L-glutamine + ATP + H2O = L-asparaginyl-tRNA(Asn) + L-glutamate + ADP + phosphate + 2 H(+)</text>
        <dbReference type="Rhea" id="RHEA:14513"/>
        <dbReference type="Rhea" id="RHEA-COMP:9674"/>
        <dbReference type="Rhea" id="RHEA-COMP:9677"/>
        <dbReference type="ChEBI" id="CHEBI:15377"/>
        <dbReference type="ChEBI" id="CHEBI:15378"/>
        <dbReference type="ChEBI" id="CHEBI:29985"/>
        <dbReference type="ChEBI" id="CHEBI:30616"/>
        <dbReference type="ChEBI" id="CHEBI:43474"/>
        <dbReference type="ChEBI" id="CHEBI:58359"/>
        <dbReference type="ChEBI" id="CHEBI:78515"/>
        <dbReference type="ChEBI" id="CHEBI:78516"/>
        <dbReference type="ChEBI" id="CHEBI:456216"/>
    </reaction>
</comment>
<accession>A0A8S0XCF6</accession>
<protein>
    <recommendedName>
        <fullName evidence="6">Aspartyl/glutamyl-tRNA(Asn/Gln) amidotransferase subunit C</fullName>
        <shortName evidence="6">Asp/Glu-ADT subunit C</shortName>
        <ecNumber evidence="6">6.3.5.-</ecNumber>
    </recommendedName>
</protein>
<evidence type="ECO:0000313" key="9">
    <source>
        <dbReference type="Proteomes" id="UP001071230"/>
    </source>
</evidence>
<evidence type="ECO:0000313" key="8">
    <source>
        <dbReference type="EMBL" id="CEJ08369.1"/>
    </source>
</evidence>
<comment type="subunit">
    <text evidence="2 6">Heterotrimer of A, B and C subunits.</text>
</comment>
<evidence type="ECO:0000256" key="5">
    <source>
        <dbReference type="ARBA" id="ARBA00047913"/>
    </source>
</evidence>
<sequence length="105" mass="11745">MAVEGKRGGERVKISRSDVEHVALLARLELTEPEIEMFTEQLNSILEYAAVLEQLNTDGVSPTAHVLPLHNVLREDVVRPSLEQEKALMNAPDAENGFFRVPRIV</sequence>
<dbReference type="EMBL" id="LR746496">
    <property type="protein sequence ID" value="CAA7602396.1"/>
    <property type="molecule type" value="Genomic_DNA"/>
</dbReference>
<reference evidence="7" key="2">
    <citation type="submission" date="2020-01" db="EMBL/GenBank/DDBJ databases">
        <authorList>
            <person name="Hornung B."/>
        </authorList>
    </citation>
    <scope>NUCLEOTIDE SEQUENCE</scope>
    <source>
        <strain evidence="7">PacBioINE</strain>
    </source>
</reference>
<keyword evidence="6" id="KW-0648">Protein biosynthesis</keyword>
<dbReference type="GO" id="GO:0005524">
    <property type="term" value="F:ATP binding"/>
    <property type="evidence" value="ECO:0007669"/>
    <property type="project" value="UniProtKB-KW"/>
</dbReference>
<dbReference type="Gene3D" id="1.10.20.60">
    <property type="entry name" value="Glu-tRNAGln amidotransferase C subunit, N-terminal domain"/>
    <property type="match status" value="1"/>
</dbReference>
<keyword evidence="9" id="KW-1185">Reference proteome</keyword>
<keyword evidence="6" id="KW-0547">Nucleotide-binding</keyword>